<reference evidence="3" key="1">
    <citation type="journal article" date="2014" name="Front. Microbiol.">
        <title>High frequency of phylogenetically diverse reductive dehalogenase-homologous genes in deep subseafloor sedimentary metagenomes.</title>
        <authorList>
            <person name="Kawai M."/>
            <person name="Futagami T."/>
            <person name="Toyoda A."/>
            <person name="Takaki Y."/>
            <person name="Nishi S."/>
            <person name="Hori S."/>
            <person name="Arai W."/>
            <person name="Tsubouchi T."/>
            <person name="Morono Y."/>
            <person name="Uchiyama I."/>
            <person name="Ito T."/>
            <person name="Fujiyama A."/>
            <person name="Inagaki F."/>
            <person name="Takami H."/>
        </authorList>
    </citation>
    <scope>NUCLEOTIDE SEQUENCE</scope>
    <source>
        <strain evidence="3">Expedition CK06-06</strain>
    </source>
</reference>
<dbReference type="GO" id="GO:0006635">
    <property type="term" value="P:fatty acid beta-oxidation"/>
    <property type="evidence" value="ECO:0007669"/>
    <property type="project" value="TreeGrafter"/>
</dbReference>
<dbReference type="GO" id="GO:0016829">
    <property type="term" value="F:lyase activity"/>
    <property type="evidence" value="ECO:0007669"/>
    <property type="project" value="UniProtKB-KW"/>
</dbReference>
<dbReference type="PROSITE" id="PS00166">
    <property type="entry name" value="ENOYL_COA_HYDRATASE"/>
    <property type="match status" value="1"/>
</dbReference>
<dbReference type="EMBL" id="BARS01000397">
    <property type="protein sequence ID" value="GAF76701.1"/>
    <property type="molecule type" value="Genomic_DNA"/>
</dbReference>
<keyword evidence="2" id="KW-0456">Lyase</keyword>
<comment type="similarity">
    <text evidence="1">Belongs to the enoyl-CoA hydratase/isomerase family.</text>
</comment>
<accession>X0SNI4</accession>
<dbReference type="CDD" id="cd06558">
    <property type="entry name" value="crotonase-like"/>
    <property type="match status" value="1"/>
</dbReference>
<dbReference type="Pfam" id="PF00378">
    <property type="entry name" value="ECH_1"/>
    <property type="match status" value="1"/>
</dbReference>
<gene>
    <name evidence="3" type="ORF">S01H1_00997</name>
</gene>
<dbReference type="InterPro" id="IPR029045">
    <property type="entry name" value="ClpP/crotonase-like_dom_sf"/>
</dbReference>
<organism evidence="3">
    <name type="scientific">marine sediment metagenome</name>
    <dbReference type="NCBI Taxonomy" id="412755"/>
    <lineage>
        <taxon>unclassified sequences</taxon>
        <taxon>metagenomes</taxon>
        <taxon>ecological metagenomes</taxon>
    </lineage>
</organism>
<dbReference type="PANTHER" id="PTHR11941">
    <property type="entry name" value="ENOYL-COA HYDRATASE-RELATED"/>
    <property type="match status" value="1"/>
</dbReference>
<comment type="caution">
    <text evidence="3">The sequence shown here is derived from an EMBL/GenBank/DDBJ whole genome shotgun (WGS) entry which is preliminary data.</text>
</comment>
<dbReference type="InterPro" id="IPR018376">
    <property type="entry name" value="Enoyl-CoA_hyd/isom_CS"/>
</dbReference>
<evidence type="ECO:0000313" key="3">
    <source>
        <dbReference type="EMBL" id="GAF76701.1"/>
    </source>
</evidence>
<evidence type="ECO:0000256" key="1">
    <source>
        <dbReference type="ARBA" id="ARBA00005254"/>
    </source>
</evidence>
<evidence type="ECO:0008006" key="4">
    <source>
        <dbReference type="Google" id="ProtNLM"/>
    </source>
</evidence>
<evidence type="ECO:0000256" key="2">
    <source>
        <dbReference type="ARBA" id="ARBA00023239"/>
    </source>
</evidence>
<dbReference type="InterPro" id="IPR014748">
    <property type="entry name" value="Enoyl-CoA_hydra_C"/>
</dbReference>
<dbReference type="AlphaFoldDB" id="X0SNI4"/>
<proteinExistence type="inferred from homology"/>
<dbReference type="InterPro" id="IPR001753">
    <property type="entry name" value="Enoyl-CoA_hydra/iso"/>
</dbReference>
<dbReference type="Gene3D" id="1.10.12.10">
    <property type="entry name" value="Lyase 2-enoyl-coa Hydratase, Chain A, domain 2"/>
    <property type="match status" value="1"/>
</dbReference>
<dbReference type="Gene3D" id="3.90.226.10">
    <property type="entry name" value="2-enoyl-CoA Hydratase, Chain A, domain 1"/>
    <property type="match status" value="1"/>
</dbReference>
<name>X0SNI4_9ZZZZ</name>
<sequence length="213" mass="24077">MIRGSGDKAFSAGYDISSLPIKPSSDKEESLKETPPLEKALRAIRDFPYPVIAMLNGYAYGGGCDLAIGCDIRVAAKRVKMGMPPVKLGLVYPYPGYRRFLKVLGFSRTLEIFLTGRQYDSQTCLNMGLVNYVVENAELEAFTYNLAREIAENSPLSLRGTKFALYKISDHPILDKEEEEEIRSLFIQSLQSEDIEEGKQAFMEKRKPRFKDR</sequence>
<protein>
    <recommendedName>
        <fullName evidence="4">Enoyl-CoA hydratase</fullName>
    </recommendedName>
</protein>
<dbReference type="SUPFAM" id="SSF52096">
    <property type="entry name" value="ClpP/crotonase"/>
    <property type="match status" value="1"/>
</dbReference>
<dbReference type="PANTHER" id="PTHR11941:SF54">
    <property type="entry name" value="ENOYL-COA HYDRATASE, MITOCHONDRIAL"/>
    <property type="match status" value="1"/>
</dbReference>